<feature type="region of interest" description="Disordered" evidence="1">
    <location>
        <begin position="454"/>
        <end position="479"/>
    </location>
</feature>
<dbReference type="SMART" id="SM00320">
    <property type="entry name" value="WD40"/>
    <property type="match status" value="3"/>
</dbReference>
<dbReference type="InterPro" id="IPR051959">
    <property type="entry name" value="PAK1-Kinase_Regulator"/>
</dbReference>
<evidence type="ECO:0000313" key="2">
    <source>
        <dbReference type="EMBL" id="CAF9906430.1"/>
    </source>
</evidence>
<dbReference type="InterPro" id="IPR015943">
    <property type="entry name" value="WD40/YVTN_repeat-like_dom_sf"/>
</dbReference>
<dbReference type="SUPFAM" id="SSF50978">
    <property type="entry name" value="WD40 repeat-like"/>
    <property type="match status" value="1"/>
</dbReference>
<feature type="region of interest" description="Disordered" evidence="1">
    <location>
        <begin position="402"/>
        <end position="422"/>
    </location>
</feature>
<name>A0A8H3I3Z4_9LECA</name>
<dbReference type="Proteomes" id="UP000664521">
    <property type="component" value="Unassembled WGS sequence"/>
</dbReference>
<feature type="compositionally biased region" description="Basic and acidic residues" evidence="1">
    <location>
        <begin position="467"/>
        <end position="479"/>
    </location>
</feature>
<dbReference type="InterPro" id="IPR036322">
    <property type="entry name" value="WD40_repeat_dom_sf"/>
</dbReference>
<keyword evidence="3" id="KW-1185">Reference proteome</keyword>
<dbReference type="PANTHER" id="PTHR44675">
    <property type="entry name" value="PAK1 INTERACTING PROTEIN 1"/>
    <property type="match status" value="1"/>
</dbReference>
<reference evidence="2" key="1">
    <citation type="submission" date="2021-03" db="EMBL/GenBank/DDBJ databases">
        <authorList>
            <person name="Tagirdzhanova G."/>
        </authorList>
    </citation>
    <scope>NUCLEOTIDE SEQUENCE</scope>
</reference>
<dbReference type="PANTHER" id="PTHR44675:SF1">
    <property type="entry name" value="P21-ACTIVATED PROTEIN KINASE-INTERACTING PROTEIN 1"/>
    <property type="match status" value="1"/>
</dbReference>
<dbReference type="Pfam" id="PF00400">
    <property type="entry name" value="WD40"/>
    <property type="match status" value="2"/>
</dbReference>
<dbReference type="InterPro" id="IPR001680">
    <property type="entry name" value="WD40_rpt"/>
</dbReference>
<dbReference type="OrthoDB" id="308449at2759"/>
<dbReference type="EMBL" id="CAJPDS010000004">
    <property type="protein sequence ID" value="CAF9906430.1"/>
    <property type="molecule type" value="Genomic_DNA"/>
</dbReference>
<proteinExistence type="predicted"/>
<dbReference type="Gene3D" id="2.130.10.10">
    <property type="entry name" value="YVTN repeat-like/Quinoprotein amine dehydrogenase"/>
    <property type="match status" value="1"/>
</dbReference>
<organism evidence="2 3">
    <name type="scientific">Heterodermia speciosa</name>
    <dbReference type="NCBI Taxonomy" id="116794"/>
    <lineage>
        <taxon>Eukaryota</taxon>
        <taxon>Fungi</taxon>
        <taxon>Dikarya</taxon>
        <taxon>Ascomycota</taxon>
        <taxon>Pezizomycotina</taxon>
        <taxon>Lecanoromycetes</taxon>
        <taxon>OSLEUM clade</taxon>
        <taxon>Lecanoromycetidae</taxon>
        <taxon>Caliciales</taxon>
        <taxon>Physciaceae</taxon>
        <taxon>Heterodermia</taxon>
    </lineage>
</organism>
<protein>
    <recommendedName>
        <fullName evidence="4">WD40 repeat-like protein</fullName>
    </recommendedName>
</protein>
<sequence>MPVHRVGIQIIVGTYDKLLHGTITTVQDSSSLEFFDNFLFEAHTSAVRCIALSPPSPSPNVSQQQKIILASGGSDEKINLYHISLAPPACEDGISPPPASLAGKTTWQNPSNRELGSLLHHSSGINALSFSSKSKLISAADDNTIAITRTRDWTVLSSIKAPIPKAHGRPSGDTAPLGGTPTGVNDFAVHPSMKFMVSVGKGEKCIRLWNLITGKKAGILNFERSLLQGIDEGKWGSGEGRRIKWDAAGEEFLVVFEKGAVLFGLDSKPKARIIPSPLTKLQQARYTEIHNLPDLKPELILVSTEDGRILIYSADQSHNEEVCISSSTNDIPNLLPIGQIVDKSKSRIKDFEILEGSNGQNTTEEVYVVSASSNGAIRVYSLNIKELLADAAALRVVNQRRRMESESNGGGSGGAPTDVKESALSKPGVKLLGTYETGHRITCLKAFLMSAPPSAQPEHVSTLPNGKRTDNGDKTSEYD</sequence>
<evidence type="ECO:0000313" key="3">
    <source>
        <dbReference type="Proteomes" id="UP000664521"/>
    </source>
</evidence>
<dbReference type="AlphaFoldDB" id="A0A8H3I3Z4"/>
<accession>A0A8H3I3Z4</accession>
<comment type="caution">
    <text evidence="2">The sequence shown here is derived from an EMBL/GenBank/DDBJ whole genome shotgun (WGS) entry which is preliminary data.</text>
</comment>
<gene>
    <name evidence="2" type="ORF">HETSPECPRED_006179</name>
</gene>
<evidence type="ECO:0008006" key="4">
    <source>
        <dbReference type="Google" id="ProtNLM"/>
    </source>
</evidence>
<evidence type="ECO:0000256" key="1">
    <source>
        <dbReference type="SAM" id="MobiDB-lite"/>
    </source>
</evidence>